<dbReference type="EMBL" id="JAUIZM010000004">
    <property type="protein sequence ID" value="KAK1390070.1"/>
    <property type="molecule type" value="Genomic_DNA"/>
</dbReference>
<dbReference type="PROSITE" id="PS50994">
    <property type="entry name" value="INTEGRASE"/>
    <property type="match status" value="1"/>
</dbReference>
<name>A0AAD8IU20_9APIA</name>
<dbReference type="Proteomes" id="UP001237642">
    <property type="component" value="Unassembled WGS sequence"/>
</dbReference>
<protein>
    <recommendedName>
        <fullName evidence="2">Integrase catalytic domain-containing protein</fullName>
    </recommendedName>
</protein>
<accession>A0AAD8IU20</accession>
<reference evidence="3" key="2">
    <citation type="submission" date="2023-05" db="EMBL/GenBank/DDBJ databases">
        <authorList>
            <person name="Schelkunov M.I."/>
        </authorList>
    </citation>
    <scope>NUCLEOTIDE SEQUENCE</scope>
    <source>
        <strain evidence="3">Hsosn_3</strain>
        <tissue evidence="3">Leaf</tissue>
    </source>
</reference>
<dbReference type="GO" id="GO:0003676">
    <property type="term" value="F:nucleic acid binding"/>
    <property type="evidence" value="ECO:0007669"/>
    <property type="project" value="InterPro"/>
</dbReference>
<dbReference type="Gene3D" id="3.30.420.10">
    <property type="entry name" value="Ribonuclease H-like superfamily/Ribonuclease H"/>
    <property type="match status" value="1"/>
</dbReference>
<dbReference type="PANTHER" id="PTHR37610:SF40">
    <property type="entry name" value="OS01G0909600 PROTEIN"/>
    <property type="match status" value="1"/>
</dbReference>
<dbReference type="AlphaFoldDB" id="A0AAD8IU20"/>
<evidence type="ECO:0000259" key="2">
    <source>
        <dbReference type="PROSITE" id="PS50994"/>
    </source>
</evidence>
<proteinExistence type="predicted"/>
<dbReference type="InterPro" id="IPR001584">
    <property type="entry name" value="Integrase_cat-core"/>
</dbReference>
<keyword evidence="4" id="KW-1185">Reference proteome</keyword>
<dbReference type="InterPro" id="IPR054722">
    <property type="entry name" value="PolX-like_BBD"/>
</dbReference>
<feature type="domain" description="Integrase catalytic" evidence="2">
    <location>
        <begin position="383"/>
        <end position="565"/>
    </location>
</feature>
<evidence type="ECO:0000256" key="1">
    <source>
        <dbReference type="SAM" id="MobiDB-lite"/>
    </source>
</evidence>
<dbReference type="GO" id="GO:0015074">
    <property type="term" value="P:DNA integration"/>
    <property type="evidence" value="ECO:0007669"/>
    <property type="project" value="InterPro"/>
</dbReference>
<dbReference type="SUPFAM" id="SSF53098">
    <property type="entry name" value="Ribonuclease H-like"/>
    <property type="match status" value="1"/>
</dbReference>
<organism evidence="3 4">
    <name type="scientific">Heracleum sosnowskyi</name>
    <dbReference type="NCBI Taxonomy" id="360622"/>
    <lineage>
        <taxon>Eukaryota</taxon>
        <taxon>Viridiplantae</taxon>
        <taxon>Streptophyta</taxon>
        <taxon>Embryophyta</taxon>
        <taxon>Tracheophyta</taxon>
        <taxon>Spermatophyta</taxon>
        <taxon>Magnoliopsida</taxon>
        <taxon>eudicotyledons</taxon>
        <taxon>Gunneridae</taxon>
        <taxon>Pentapetalae</taxon>
        <taxon>asterids</taxon>
        <taxon>campanulids</taxon>
        <taxon>Apiales</taxon>
        <taxon>Apiaceae</taxon>
        <taxon>Apioideae</taxon>
        <taxon>apioid superclade</taxon>
        <taxon>Tordylieae</taxon>
        <taxon>Tordyliinae</taxon>
        <taxon>Heracleum</taxon>
    </lineage>
</organism>
<dbReference type="InterPro" id="IPR012337">
    <property type="entry name" value="RNaseH-like_sf"/>
</dbReference>
<reference evidence="3" key="1">
    <citation type="submission" date="2023-02" db="EMBL/GenBank/DDBJ databases">
        <title>Genome of toxic invasive species Heracleum sosnowskyi carries increased number of genes despite the absence of recent whole-genome duplications.</title>
        <authorList>
            <person name="Schelkunov M."/>
            <person name="Shtratnikova V."/>
            <person name="Makarenko M."/>
            <person name="Klepikova A."/>
            <person name="Omelchenko D."/>
            <person name="Novikova G."/>
            <person name="Obukhova E."/>
            <person name="Bogdanov V."/>
            <person name="Penin A."/>
            <person name="Logacheva M."/>
        </authorList>
    </citation>
    <scope>NUCLEOTIDE SEQUENCE</scope>
    <source>
        <strain evidence="3">Hsosn_3</strain>
        <tissue evidence="3">Leaf</tissue>
    </source>
</reference>
<dbReference type="Pfam" id="PF25597">
    <property type="entry name" value="SH3_retrovirus"/>
    <property type="match status" value="1"/>
</dbReference>
<dbReference type="InterPro" id="IPR057670">
    <property type="entry name" value="SH3_retrovirus"/>
</dbReference>
<dbReference type="Pfam" id="PF14244">
    <property type="entry name" value="Retrotran_gag_3"/>
    <property type="match status" value="1"/>
</dbReference>
<evidence type="ECO:0000313" key="4">
    <source>
        <dbReference type="Proteomes" id="UP001237642"/>
    </source>
</evidence>
<gene>
    <name evidence="3" type="ORF">POM88_018248</name>
</gene>
<evidence type="ECO:0000313" key="3">
    <source>
        <dbReference type="EMBL" id="KAK1390070.1"/>
    </source>
</evidence>
<feature type="region of interest" description="Disordered" evidence="1">
    <location>
        <begin position="667"/>
        <end position="700"/>
    </location>
</feature>
<dbReference type="PANTHER" id="PTHR37610">
    <property type="entry name" value="CCHC-TYPE DOMAIN-CONTAINING PROTEIN"/>
    <property type="match status" value="1"/>
</dbReference>
<sequence>MEIELGDHSNSQLGQIIFNGSNYVNWSRSVKLALGAKNKIGFIDGSLSRPTDDSVDLQKWIRNDYMVTGWILYSIDKDIAESFIFTPSARDLWLEIKERYGHSNAPQLYELHKNLISLEQHDDSIVVYYGKLKKIWDQLQILESFPDCSCGAMTKCTCNILNKFMEADQLKKLIQFIVGLNKSYDQTNSGYKSSHTVNGKKDFKKAKLERFCDYCKVRGHLKDQCFKLTGYPDWFKGKGIQSQSTQSSTQSSQRFAGNVNESSTGILGSSPLDAESYSVDSSQLCIGNGTPSIDPQLMSAFYKEFLKMMQGGQQPSGATTSRSAAINFADTWASDHMAIHLSMFLDIHTLDTPLQIALPDGSLKSVHIIGSIQLTHDIVLKGVFYVPDFNHNLLSVGKLLLDHHLIAIFEATSCCFQDLSTKLVKAVGFKEGSLYKLTQQPFSTTSVNSCLSFPSAFRASNHFQKPIKVIRSDNGTEIVQHFCSELFLSKGIVYQRSIPGNPQQNGRVERKHRHLLDTARALRLHVCLPVIFWGECLLTATYIINLMPSSVLNWKTPYEILMNKLPDYSFLRVVGCLCYAARKSSDKLAPRATKCVFLGYPYAQKGYKLYDLENKVILLSRDVLFKENHFPFKDYTTHNSVTSSSLPLVHYGLDDLNFESDSVFPDSVHSHASSHESPIESSRNGSHLHSPDVESPDNNSGSISLPVAVLRMSARTTHLPSKYKDFHLANLSTSQAFNVIVDPYGSFYDDHHLASLANVLSINEPNSYGQAKQDPRWVEAMDKELAALAANHTWELTALPPDKKTIGCKWFLSLNLTLMVVWRDVKPG</sequence>
<dbReference type="Pfam" id="PF22936">
    <property type="entry name" value="Pol_BBD"/>
    <property type="match status" value="1"/>
</dbReference>
<comment type="caution">
    <text evidence="3">The sequence shown here is derived from an EMBL/GenBank/DDBJ whole genome shotgun (WGS) entry which is preliminary data.</text>
</comment>
<dbReference type="InterPro" id="IPR036397">
    <property type="entry name" value="RNaseH_sf"/>
</dbReference>
<dbReference type="InterPro" id="IPR029472">
    <property type="entry name" value="Copia-like_N"/>
</dbReference>